<evidence type="ECO:0000259" key="2">
    <source>
        <dbReference type="PROSITE" id="PS51464"/>
    </source>
</evidence>
<feature type="domain" description="SIS" evidence="2">
    <location>
        <begin position="46"/>
        <end position="198"/>
    </location>
</feature>
<dbReference type="eggNOG" id="arCOG00068">
    <property type="taxonomic scope" value="Archaea"/>
</dbReference>
<protein>
    <submittedName>
        <fullName evidence="3">Hexulose-6-phosphate isomerase</fullName>
        <ecNumber evidence="3">5.-.-.-</ecNumber>
    </submittedName>
</protein>
<dbReference type="InterPro" id="IPR046348">
    <property type="entry name" value="SIS_dom_sf"/>
</dbReference>
<sequence>MEVKSPRTDAPINVNTNQVVTDTMISIADSLINIADSIDASNLDEFASMLTSANRIFVMGAGRSGLVAKSFAMRLMHIGFQVYVVGEIITPAVTAGDVVVAISGSGNTRTISEFGEICKKLNVKLVTVTTNKDSALGRMSDLVVILDNKQKPVQSKEYMERQLRGNHKSLTPLGTLFELTAAVFLDAFIAKMMVIKGVDESFLKQRHTVLE</sequence>
<dbReference type="InterPro" id="IPR017552">
    <property type="entry name" value="PHI/rmpB"/>
</dbReference>
<dbReference type="KEGG" id="rci:RRC413"/>
<keyword evidence="3" id="KW-0413">Isomerase</keyword>
<dbReference type="NCBIfam" id="TIGR03127">
    <property type="entry name" value="RuMP_HxlB"/>
    <property type="match status" value="1"/>
</dbReference>
<dbReference type="PANTHER" id="PTHR43443">
    <property type="entry name" value="3-HEXULOSE-6-PHOSPHATE ISOMERASE"/>
    <property type="match status" value="1"/>
</dbReference>
<dbReference type="RefSeq" id="WP_012034473.1">
    <property type="nucleotide sequence ID" value="NC_009464.1"/>
</dbReference>
<dbReference type="AlphaFoldDB" id="Q0W0H5"/>
<dbReference type="Gene3D" id="3.40.50.10490">
    <property type="entry name" value="Glucose-6-phosphate isomerase like protein, domain 1"/>
    <property type="match status" value="1"/>
</dbReference>
<dbReference type="PROSITE" id="PS51464">
    <property type="entry name" value="SIS"/>
    <property type="match status" value="1"/>
</dbReference>
<dbReference type="EMBL" id="AM114193">
    <property type="protein sequence ID" value="CAJ38118.1"/>
    <property type="molecule type" value="Genomic_DNA"/>
</dbReference>
<dbReference type="Proteomes" id="UP000000663">
    <property type="component" value="Chromosome"/>
</dbReference>
<name>Q0W0H5_METAR</name>
<dbReference type="Pfam" id="PF01380">
    <property type="entry name" value="SIS"/>
    <property type="match status" value="1"/>
</dbReference>
<dbReference type="STRING" id="351160.RRC413"/>
<dbReference type="GO" id="GO:1901135">
    <property type="term" value="P:carbohydrate derivative metabolic process"/>
    <property type="evidence" value="ECO:0007669"/>
    <property type="project" value="InterPro"/>
</dbReference>
<evidence type="ECO:0000313" key="4">
    <source>
        <dbReference type="Proteomes" id="UP000000663"/>
    </source>
</evidence>
<dbReference type="GO" id="GO:0016853">
    <property type="term" value="F:isomerase activity"/>
    <property type="evidence" value="ECO:0007669"/>
    <property type="project" value="UniProtKB-KW"/>
</dbReference>
<dbReference type="GO" id="GO:0097367">
    <property type="term" value="F:carbohydrate derivative binding"/>
    <property type="evidence" value="ECO:0007669"/>
    <property type="project" value="InterPro"/>
</dbReference>
<dbReference type="InterPro" id="IPR001347">
    <property type="entry name" value="SIS_dom"/>
</dbReference>
<keyword evidence="4" id="KW-1185">Reference proteome</keyword>
<comment type="similarity">
    <text evidence="1">Belongs to the SIS family. PHI subfamily.</text>
</comment>
<dbReference type="OrthoDB" id="350569at2157"/>
<dbReference type="CDD" id="cd05005">
    <property type="entry name" value="SIS_PHI"/>
    <property type="match status" value="1"/>
</dbReference>
<dbReference type="GeneID" id="5143970"/>
<proteinExistence type="inferred from homology"/>
<dbReference type="EC" id="5.-.-.-" evidence="3"/>
<dbReference type="PANTHER" id="PTHR43443:SF1">
    <property type="entry name" value="3-HEXULOSE-6-PHOSPHATE ISOMERASE"/>
    <property type="match status" value="1"/>
</dbReference>
<evidence type="ECO:0000256" key="1">
    <source>
        <dbReference type="ARBA" id="ARBA00009235"/>
    </source>
</evidence>
<gene>
    <name evidence="3" type="ORF">RRC413</name>
</gene>
<accession>Q0W0H5</accession>
<dbReference type="SUPFAM" id="SSF53697">
    <property type="entry name" value="SIS domain"/>
    <property type="match status" value="1"/>
</dbReference>
<evidence type="ECO:0000313" key="3">
    <source>
        <dbReference type="EMBL" id="CAJ38118.1"/>
    </source>
</evidence>
<dbReference type="PATRIC" id="fig|351160.9.peg.154"/>
<organism evidence="3 4">
    <name type="scientific">Methanocella arvoryzae (strain DSM 22066 / NBRC 105507 / MRE50)</name>
    <dbReference type="NCBI Taxonomy" id="351160"/>
    <lineage>
        <taxon>Archaea</taxon>
        <taxon>Methanobacteriati</taxon>
        <taxon>Methanobacteriota</taxon>
        <taxon>Stenosarchaea group</taxon>
        <taxon>Methanomicrobia</taxon>
        <taxon>Methanocellales</taxon>
        <taxon>Methanocellaceae</taxon>
        <taxon>Methanocella</taxon>
    </lineage>
</organism>
<reference evidence="3 4" key="1">
    <citation type="journal article" date="2006" name="Science">
        <title>Genome of rice cluster I archaea -- the key methane producers in the rice rhizosphere.</title>
        <authorList>
            <person name="Erkel C."/>
            <person name="Kube M."/>
            <person name="Reinhardt R."/>
            <person name="Liesack W."/>
        </authorList>
    </citation>
    <scope>NUCLEOTIDE SEQUENCE [LARGE SCALE GENOMIC DNA]</scope>
    <source>
        <strain evidence="4">DSM 22066 / NBRC 105507 / MRE50</strain>
    </source>
</reference>